<reference evidence="1 2" key="1">
    <citation type="submission" date="2019-08" db="EMBL/GenBank/DDBJ databases">
        <title>Highly reduced genomes of protist endosymbionts show evolutionary convergence.</title>
        <authorList>
            <person name="George E."/>
            <person name="Husnik F."/>
            <person name="Tashyreva D."/>
            <person name="Prokopchuk G."/>
            <person name="Horak A."/>
            <person name="Kwong W.K."/>
            <person name="Lukes J."/>
            <person name="Keeling P.J."/>
        </authorList>
    </citation>
    <scope>NUCLEOTIDE SEQUENCE [LARGE SCALE GENOMIC DNA]</scope>
    <source>
        <strain evidence="1">1604LC</strain>
    </source>
</reference>
<dbReference type="Pfam" id="PF05947">
    <property type="entry name" value="T6SS_TssF"/>
    <property type="match status" value="1"/>
</dbReference>
<keyword evidence="2" id="KW-1185">Reference proteome</keyword>
<sequence>MSFNLHMNRDNPDLNKLFPYFRNSMNYLLKEGEQFAHKYPAIAKELNFSANKISDPHVKRMLEAFAFFDARLQYQIDDQISDISNHLLTALYPQFTAPIPSCTIVQFHKMKNISQKESITIPKNTQIKTKNSQNQACTFSITSQLNLSDLKIHKTHYIKEDQTDLPVKHTFMLGVNVENLQPNKDVNVFINSDAFSAFYLYENILAYEAESPTPIFIADYKHKLLQKEPIGYIYPKGFDQDDSLFDIPKYCNDIHRNLLEYSSFPEKFLFLNMKFNDFIMPEGNVQLLIPLSKKANPSIIHLNNHILATNCAPAINLFTKNSEPLIVNHETESYKLIPHKNEESFEIHTVKNIFQYDNTQPDNKINYNQYFGFHNYNHTNRSWYHYRKSSLHGGSDVFVAFIDENMKNISIDSSTIYANLLCTNRNEAEHIKVNNIFQVNKIDGVYCKNIIQPTKSVQLSHEGKAQWSIISNLSLNHIDLSINNNNIQTLQKMLAIYSVRKDIKHHGKSIVKIDYTESIGRAKHSPTSSIPKIIFDITFDDYTAEIFLLSMLLSNILLQAAPFNNLVDITVYKEYEKQAWKKVSLSQ</sequence>
<proteinExistence type="predicted"/>
<evidence type="ECO:0000313" key="1">
    <source>
        <dbReference type="EMBL" id="QEK38459.1"/>
    </source>
</evidence>
<dbReference type="PANTHER" id="PTHR35370">
    <property type="entry name" value="CYTOPLASMIC PROTEIN-RELATED-RELATED"/>
    <property type="match status" value="1"/>
</dbReference>
<name>A0A5C0UFA2_9PROT</name>
<evidence type="ECO:0000313" key="2">
    <source>
        <dbReference type="Proteomes" id="UP000325004"/>
    </source>
</evidence>
<accession>A0A5C0UFA2</accession>
<dbReference type="NCBIfam" id="TIGR03359">
    <property type="entry name" value="VI_chp_6"/>
    <property type="match status" value="1"/>
</dbReference>
<dbReference type="PANTHER" id="PTHR35370:SF1">
    <property type="entry name" value="TYPE VI SECRETION SYSTEM COMPONENT TSSF1"/>
    <property type="match status" value="1"/>
</dbReference>
<organism evidence="1 2">
    <name type="scientific">Candidatus Cytomitobacter primus</name>
    <dbReference type="NCBI Taxonomy" id="2066024"/>
    <lineage>
        <taxon>Bacteria</taxon>
        <taxon>Pseudomonadati</taxon>
        <taxon>Pseudomonadota</taxon>
        <taxon>Alphaproteobacteria</taxon>
        <taxon>Holosporales</taxon>
        <taxon>Holosporaceae</taxon>
        <taxon>Candidatus Cytomitobacter</taxon>
    </lineage>
</organism>
<protein>
    <submittedName>
        <fullName evidence="1">Type VI secretion system baseplate subunit TssF</fullName>
    </submittedName>
</protein>
<dbReference type="InterPro" id="IPR010272">
    <property type="entry name" value="T6SS_TssF"/>
</dbReference>
<dbReference type="AlphaFoldDB" id="A0A5C0UFA2"/>
<dbReference type="Proteomes" id="UP000325004">
    <property type="component" value="Chromosome"/>
</dbReference>
<gene>
    <name evidence="1" type="primary">tssF</name>
    <name evidence="1" type="ORF">FZC34_00815</name>
</gene>
<dbReference type="EMBL" id="CP043316">
    <property type="protein sequence ID" value="QEK38459.1"/>
    <property type="molecule type" value="Genomic_DNA"/>
</dbReference>
<dbReference type="OrthoDB" id="9763676at2"/>
<dbReference type="KEGG" id="cpri:FZC34_00815"/>